<sequence>MFDGERLIRPSPIRSRYYSDPFEQLLEDNTKTVKALQKHTKVGGVLIHCARFVLSNKDPAINENAVVEFGKYCTAEAGPEIIKEPRCAGSTPIQEVDRDG</sequence>
<evidence type="ECO:0000313" key="1">
    <source>
        <dbReference type="EMBL" id="SHL36050.1"/>
    </source>
</evidence>
<protein>
    <submittedName>
        <fullName evidence="1">Uncharacterized protein</fullName>
    </submittedName>
</protein>
<reference evidence="1 2" key="1">
    <citation type="submission" date="2016-11" db="EMBL/GenBank/DDBJ databases">
        <authorList>
            <person name="Varghese N."/>
            <person name="Submissions S."/>
        </authorList>
    </citation>
    <scope>NUCLEOTIDE SEQUENCE [LARGE SCALE GENOMIC DNA]</scope>
    <source>
        <strain evidence="1 2">DSM 28249</strain>
    </source>
</reference>
<organism evidence="1 2">
    <name type="scientific">Roseovarius litoreus</name>
    <dbReference type="NCBI Taxonomy" id="1155722"/>
    <lineage>
        <taxon>Bacteria</taxon>
        <taxon>Pseudomonadati</taxon>
        <taxon>Pseudomonadota</taxon>
        <taxon>Alphaproteobacteria</taxon>
        <taxon>Rhodobacterales</taxon>
        <taxon>Roseobacteraceae</taxon>
        <taxon>Roseovarius</taxon>
    </lineage>
</organism>
<dbReference type="Proteomes" id="UP000322545">
    <property type="component" value="Unassembled WGS sequence"/>
</dbReference>
<dbReference type="EMBL" id="FRCB01000001">
    <property type="protein sequence ID" value="SHL36050.1"/>
    <property type="molecule type" value="Genomic_DNA"/>
</dbReference>
<proteinExistence type="predicted"/>
<evidence type="ECO:0000313" key="2">
    <source>
        <dbReference type="Proteomes" id="UP000322545"/>
    </source>
</evidence>
<name>A0A1M7A067_9RHOB</name>
<accession>A0A1M7A067</accession>
<gene>
    <name evidence="1" type="ORF">SAMN05443432_101246</name>
</gene>
<dbReference type="AlphaFoldDB" id="A0A1M7A067"/>
<keyword evidence="2" id="KW-1185">Reference proteome</keyword>